<evidence type="ECO:0000256" key="1">
    <source>
        <dbReference type="SAM" id="Phobius"/>
    </source>
</evidence>
<evidence type="ECO:0000313" key="3">
    <source>
        <dbReference type="WBParaSite" id="L893_g31378.t1"/>
    </source>
</evidence>
<keyword evidence="1" id="KW-0472">Membrane</keyword>
<feature type="transmembrane region" description="Helical" evidence="1">
    <location>
        <begin position="47"/>
        <end position="69"/>
    </location>
</feature>
<reference evidence="3" key="1">
    <citation type="submission" date="2016-11" db="UniProtKB">
        <authorList>
            <consortium name="WormBaseParasite"/>
        </authorList>
    </citation>
    <scope>IDENTIFICATION</scope>
</reference>
<dbReference type="Proteomes" id="UP000095287">
    <property type="component" value="Unplaced"/>
</dbReference>
<sequence>MCFVDNRKLWLAAFLSFVYDVFLLSCAIVVVIFWSSEEIGGALTVSMYLNLAIFSLGFIVHLFLFVALWKETTWRRGFYVIIPYFAFEGYTMANSIFMLIVGFFNLENSANIMVVCVGVVGIITSSLAVTVFTPYYRMRRQECCGGVATRQCGYPGQRHYPSAPPNAC</sequence>
<feature type="transmembrane region" description="Helical" evidence="1">
    <location>
        <begin position="110"/>
        <end position="132"/>
    </location>
</feature>
<keyword evidence="1" id="KW-1133">Transmembrane helix</keyword>
<name>A0A1I8A0L4_9BILA</name>
<accession>A0A1I8A0L4</accession>
<protein>
    <submittedName>
        <fullName evidence="3">XK-related protein</fullName>
    </submittedName>
</protein>
<evidence type="ECO:0000313" key="2">
    <source>
        <dbReference type="Proteomes" id="UP000095287"/>
    </source>
</evidence>
<keyword evidence="1" id="KW-0812">Transmembrane</keyword>
<feature type="transmembrane region" description="Helical" evidence="1">
    <location>
        <begin position="81"/>
        <end position="104"/>
    </location>
</feature>
<feature type="transmembrane region" description="Helical" evidence="1">
    <location>
        <begin position="9"/>
        <end position="35"/>
    </location>
</feature>
<dbReference type="WBParaSite" id="L893_g31378.t1">
    <property type="protein sequence ID" value="L893_g31378.t1"/>
    <property type="gene ID" value="L893_g31378"/>
</dbReference>
<dbReference type="AlphaFoldDB" id="A0A1I8A0L4"/>
<proteinExistence type="predicted"/>
<keyword evidence="2" id="KW-1185">Reference proteome</keyword>
<organism evidence="2 3">
    <name type="scientific">Steinernema glaseri</name>
    <dbReference type="NCBI Taxonomy" id="37863"/>
    <lineage>
        <taxon>Eukaryota</taxon>
        <taxon>Metazoa</taxon>
        <taxon>Ecdysozoa</taxon>
        <taxon>Nematoda</taxon>
        <taxon>Chromadorea</taxon>
        <taxon>Rhabditida</taxon>
        <taxon>Tylenchina</taxon>
        <taxon>Panagrolaimomorpha</taxon>
        <taxon>Strongyloidoidea</taxon>
        <taxon>Steinernematidae</taxon>
        <taxon>Steinernema</taxon>
    </lineage>
</organism>